<geneLocation type="plasmid" evidence="1">
    <name>p12969-DIM</name>
</geneLocation>
<dbReference type="EMBL" id="KU130294">
    <property type="protein sequence ID" value="ALZ46414.1"/>
    <property type="molecule type" value="Genomic_DNA"/>
</dbReference>
<accession>A0A336TQQ8</accession>
<reference evidence="1" key="1">
    <citation type="journal article" date="2015" name="J. Antimicrob. Chemother.">
        <title>Genetic characterization of a novel blaDIM-2-carrying megaplasmid p12969-DIM from clinical Pseudomonas putida.</title>
        <authorList>
            <person name="Sun F."/>
            <person name="Zhou D."/>
            <person name="Wang Q."/>
            <person name="Feng J."/>
            <person name="Feng W."/>
            <person name="Luo W."/>
            <person name="Liu Y."/>
            <person name="Qiu X."/>
            <person name="Yin Z."/>
            <person name="Xia P."/>
        </authorList>
    </citation>
    <scope>NUCLEOTIDE SEQUENCE</scope>
    <source>
        <strain evidence="1">12969</strain>
        <plasmid evidence="1">p12969-DIM</plasmid>
    </source>
</reference>
<sequence length="141" mass="16222">MPYSITLAGDIQHCYPDLGTARSDILELRGQGQKPRLYYSTSFEHLGCEIDDYGTPIPEYTHISWNDFAKLLPHFEACWSVVDDELSSPTYRLVDVFVLFCGCSHHLADMHYPRCETVPDYLRVRTTFLRVTQGLMDPDEV</sequence>
<dbReference type="AlphaFoldDB" id="A0A336TQQ8"/>
<name>A0A336TQQ8_PSEPU</name>
<organism evidence="1">
    <name type="scientific">Pseudomonas putida</name>
    <name type="common">Arthrobacter siderocapsulatus</name>
    <dbReference type="NCBI Taxonomy" id="303"/>
    <lineage>
        <taxon>Bacteria</taxon>
        <taxon>Pseudomonadati</taxon>
        <taxon>Pseudomonadota</taxon>
        <taxon>Gammaproteobacteria</taxon>
        <taxon>Pseudomonadales</taxon>
        <taxon>Pseudomonadaceae</taxon>
        <taxon>Pseudomonas</taxon>
    </lineage>
</organism>
<evidence type="ECO:0000313" key="1">
    <source>
        <dbReference type="EMBL" id="ALZ46414.1"/>
    </source>
</evidence>
<keyword evidence="1" id="KW-0614">Plasmid</keyword>
<protein>
    <submittedName>
        <fullName evidence="1">Uncharacterized protein</fullName>
    </submittedName>
</protein>
<proteinExistence type="predicted"/>